<proteinExistence type="predicted"/>
<name>A0A139ISA6_9PEZI</name>
<dbReference type="OrthoDB" id="10555923at2759"/>
<organism evidence="2 3">
    <name type="scientific">Pseudocercospora musae</name>
    <dbReference type="NCBI Taxonomy" id="113226"/>
    <lineage>
        <taxon>Eukaryota</taxon>
        <taxon>Fungi</taxon>
        <taxon>Dikarya</taxon>
        <taxon>Ascomycota</taxon>
        <taxon>Pezizomycotina</taxon>
        <taxon>Dothideomycetes</taxon>
        <taxon>Dothideomycetidae</taxon>
        <taxon>Mycosphaerellales</taxon>
        <taxon>Mycosphaerellaceae</taxon>
        <taxon>Pseudocercospora</taxon>
    </lineage>
</organism>
<gene>
    <name evidence="2" type="ORF">AC579_9053</name>
</gene>
<feature type="compositionally biased region" description="Low complexity" evidence="1">
    <location>
        <begin position="43"/>
        <end position="53"/>
    </location>
</feature>
<dbReference type="EMBL" id="LFZO01000016">
    <property type="protein sequence ID" value="KXT17677.1"/>
    <property type="molecule type" value="Genomic_DNA"/>
</dbReference>
<feature type="compositionally biased region" description="Basic and acidic residues" evidence="1">
    <location>
        <begin position="95"/>
        <end position="104"/>
    </location>
</feature>
<keyword evidence="3" id="KW-1185">Reference proteome</keyword>
<evidence type="ECO:0000313" key="3">
    <source>
        <dbReference type="Proteomes" id="UP000073492"/>
    </source>
</evidence>
<sequence length="165" mass="19259">MRLRYFPGIDEPHMPRTQKRSRFAYLFDLDEQPSEEPKRNKSKSASNDSSANSKRSDEYGRKSKKTRSIIKSTISFAKKGLKLFKSNHHRSRKSRSQDEQESHRWWHGHGRGGPWTSTEILQDRSNEYSPSGGELKRSKAIRLPHSTAHLKERRASLNQKLVKKE</sequence>
<reference evidence="2 3" key="1">
    <citation type="submission" date="2015-07" db="EMBL/GenBank/DDBJ databases">
        <title>Comparative genomics of the Sigatoka disease complex on banana suggests a link between parallel evolutionary changes in Pseudocercospora fijiensis and Pseudocercospora eumusae and increased virulence on the banana host.</title>
        <authorList>
            <person name="Chang T.-C."/>
            <person name="Salvucci A."/>
            <person name="Crous P.W."/>
            <person name="Stergiopoulos I."/>
        </authorList>
    </citation>
    <scope>NUCLEOTIDE SEQUENCE [LARGE SCALE GENOMIC DNA]</scope>
    <source>
        <strain evidence="2 3">CBS 116634</strain>
    </source>
</reference>
<evidence type="ECO:0000313" key="2">
    <source>
        <dbReference type="EMBL" id="KXT17677.1"/>
    </source>
</evidence>
<dbReference type="Proteomes" id="UP000073492">
    <property type="component" value="Unassembled WGS sequence"/>
</dbReference>
<evidence type="ECO:0000256" key="1">
    <source>
        <dbReference type="SAM" id="MobiDB-lite"/>
    </source>
</evidence>
<feature type="region of interest" description="Disordered" evidence="1">
    <location>
        <begin position="1"/>
        <end position="165"/>
    </location>
</feature>
<protein>
    <submittedName>
        <fullName evidence="2">Uncharacterized protein</fullName>
    </submittedName>
</protein>
<feature type="compositionally biased region" description="Basic residues" evidence="1">
    <location>
        <begin position="79"/>
        <end position="94"/>
    </location>
</feature>
<dbReference type="AlphaFoldDB" id="A0A139ISA6"/>
<comment type="caution">
    <text evidence="2">The sequence shown here is derived from an EMBL/GenBank/DDBJ whole genome shotgun (WGS) entry which is preliminary data.</text>
</comment>
<accession>A0A139ISA6</accession>